<reference evidence="8 9" key="1">
    <citation type="journal article" date="2019" name="Int. J. Syst. Evol. Microbiol.">
        <title>The Global Catalogue of Microorganisms (GCM) 10K type strain sequencing project: providing services to taxonomists for standard genome sequencing and annotation.</title>
        <authorList>
            <consortium name="The Broad Institute Genomics Platform"/>
            <consortium name="The Broad Institute Genome Sequencing Center for Infectious Disease"/>
            <person name="Wu L."/>
            <person name="Ma J."/>
        </authorList>
    </citation>
    <scope>NUCLEOTIDE SEQUENCE [LARGE SCALE GENOMIC DNA]</scope>
    <source>
        <strain evidence="8 9">JCM 14942</strain>
    </source>
</reference>
<dbReference type="Pfam" id="PF00440">
    <property type="entry name" value="TetR_N"/>
    <property type="match status" value="2"/>
</dbReference>
<accession>A0ABN1ZWK4</accession>
<evidence type="ECO:0000313" key="9">
    <source>
        <dbReference type="Proteomes" id="UP001500842"/>
    </source>
</evidence>
<evidence type="ECO:0000313" key="8">
    <source>
        <dbReference type="EMBL" id="GAA1505992.1"/>
    </source>
</evidence>
<organism evidence="8 9">
    <name type="scientific">Nocardioides humi</name>
    <dbReference type="NCBI Taxonomy" id="449461"/>
    <lineage>
        <taxon>Bacteria</taxon>
        <taxon>Bacillati</taxon>
        <taxon>Actinomycetota</taxon>
        <taxon>Actinomycetes</taxon>
        <taxon>Propionibacteriales</taxon>
        <taxon>Nocardioidaceae</taxon>
        <taxon>Nocardioides</taxon>
    </lineage>
</organism>
<dbReference type="EMBL" id="BAAAOR010000007">
    <property type="protein sequence ID" value="GAA1505992.1"/>
    <property type="molecule type" value="Genomic_DNA"/>
</dbReference>
<name>A0ABN1ZWK4_9ACTN</name>
<proteinExistence type="predicted"/>
<evidence type="ECO:0000259" key="7">
    <source>
        <dbReference type="PROSITE" id="PS50977"/>
    </source>
</evidence>
<dbReference type="PRINTS" id="PR00455">
    <property type="entry name" value="HTHTETR"/>
</dbReference>
<dbReference type="Gene3D" id="1.10.10.60">
    <property type="entry name" value="Homeodomain-like"/>
    <property type="match status" value="1"/>
</dbReference>
<evidence type="ECO:0000256" key="5">
    <source>
        <dbReference type="PROSITE-ProRule" id="PRU00335"/>
    </source>
</evidence>
<keyword evidence="9" id="KW-1185">Reference proteome</keyword>
<feature type="region of interest" description="Disordered" evidence="6">
    <location>
        <begin position="193"/>
        <end position="216"/>
    </location>
</feature>
<feature type="domain" description="HTH tetR-type" evidence="7">
    <location>
        <begin position="230"/>
        <end position="290"/>
    </location>
</feature>
<dbReference type="PROSITE" id="PS50977">
    <property type="entry name" value="HTH_TETR_2"/>
    <property type="match status" value="2"/>
</dbReference>
<dbReference type="Pfam" id="PF17932">
    <property type="entry name" value="TetR_C_24"/>
    <property type="match status" value="2"/>
</dbReference>
<keyword evidence="3 5" id="KW-0238">DNA-binding</keyword>
<evidence type="ECO:0000256" key="3">
    <source>
        <dbReference type="ARBA" id="ARBA00023125"/>
    </source>
</evidence>
<dbReference type="InterPro" id="IPR036271">
    <property type="entry name" value="Tet_transcr_reg_TetR-rel_C_sf"/>
</dbReference>
<dbReference type="InterPro" id="IPR023772">
    <property type="entry name" value="DNA-bd_HTH_TetR-type_CS"/>
</dbReference>
<evidence type="ECO:0000256" key="4">
    <source>
        <dbReference type="ARBA" id="ARBA00023163"/>
    </source>
</evidence>
<dbReference type="Proteomes" id="UP001500842">
    <property type="component" value="Unassembled WGS sequence"/>
</dbReference>
<evidence type="ECO:0000256" key="6">
    <source>
        <dbReference type="SAM" id="MobiDB-lite"/>
    </source>
</evidence>
<keyword evidence="2" id="KW-0805">Transcription regulation</keyword>
<dbReference type="RefSeq" id="WP_141005172.1">
    <property type="nucleotide sequence ID" value="NZ_BAAAOR010000007.1"/>
</dbReference>
<evidence type="ECO:0000256" key="1">
    <source>
        <dbReference type="ARBA" id="ARBA00022491"/>
    </source>
</evidence>
<dbReference type="PANTHER" id="PTHR30055:SF175">
    <property type="entry name" value="HTH-TYPE TRANSCRIPTIONAL REPRESSOR KSTR2"/>
    <property type="match status" value="1"/>
</dbReference>
<dbReference type="InterPro" id="IPR009057">
    <property type="entry name" value="Homeodomain-like_sf"/>
</dbReference>
<dbReference type="PANTHER" id="PTHR30055">
    <property type="entry name" value="HTH-TYPE TRANSCRIPTIONAL REGULATOR RUTR"/>
    <property type="match status" value="1"/>
</dbReference>
<sequence length="416" mass="47007">MVRARSTHREAILDSATDLFHRQGFSRTTTDQIAAGAQITKRTMYRYFSSKESLLLAIHEQFLERLLRPIDLDGTPRHRLTQLIENYVHTVVTHGDQIRVFFEERKNLSPENAARVVNLRDEHERLFRETLTEGVKTGEFRRIDVPLTAEGVLGAIASLYQWYDPDGWLPPADLASVICGLFLDGMSHTATTFSPTVRRRRPGSGAPTRENRSRDPRAAVEAAELLWAENPVLTKILDTAAAMFYDRGYDNTNTRELAVGAGLTKSALYYYIPNKEAVLYQLNLRLSVQGLGIERDLIEANPDPVDALRAVIEWQCKSVSENLGALRALSIEMRFLDEDHYDQIQLVRSEYSRLFTGVVQEAGGAWAVPKLSRPVALVVLGMVNFMNHWYTPDGRLSPDQIGSAFFELVWQGISQD</sequence>
<feature type="domain" description="HTH tetR-type" evidence="7">
    <location>
        <begin position="6"/>
        <end position="66"/>
    </location>
</feature>
<dbReference type="SUPFAM" id="SSF48498">
    <property type="entry name" value="Tetracyclin repressor-like, C-terminal domain"/>
    <property type="match status" value="2"/>
</dbReference>
<feature type="DNA-binding region" description="H-T-H motif" evidence="5">
    <location>
        <begin position="29"/>
        <end position="48"/>
    </location>
</feature>
<dbReference type="Gene3D" id="1.10.357.10">
    <property type="entry name" value="Tetracycline Repressor, domain 2"/>
    <property type="match status" value="2"/>
</dbReference>
<dbReference type="InterPro" id="IPR041490">
    <property type="entry name" value="KstR2_TetR_C"/>
</dbReference>
<comment type="caution">
    <text evidence="8">The sequence shown here is derived from an EMBL/GenBank/DDBJ whole genome shotgun (WGS) entry which is preliminary data.</text>
</comment>
<protein>
    <recommendedName>
        <fullName evidence="7">HTH tetR-type domain-containing protein</fullName>
    </recommendedName>
</protein>
<dbReference type="PROSITE" id="PS01081">
    <property type="entry name" value="HTH_TETR_1"/>
    <property type="match status" value="1"/>
</dbReference>
<keyword evidence="1" id="KW-0678">Repressor</keyword>
<keyword evidence="4" id="KW-0804">Transcription</keyword>
<gene>
    <name evidence="8" type="ORF">GCM10009788_07140</name>
</gene>
<dbReference type="SUPFAM" id="SSF46689">
    <property type="entry name" value="Homeodomain-like"/>
    <property type="match status" value="2"/>
</dbReference>
<dbReference type="InterPro" id="IPR050109">
    <property type="entry name" value="HTH-type_TetR-like_transc_reg"/>
</dbReference>
<evidence type="ECO:0000256" key="2">
    <source>
        <dbReference type="ARBA" id="ARBA00023015"/>
    </source>
</evidence>
<dbReference type="InterPro" id="IPR001647">
    <property type="entry name" value="HTH_TetR"/>
</dbReference>
<feature type="DNA-binding region" description="H-T-H motif" evidence="5">
    <location>
        <begin position="253"/>
        <end position="272"/>
    </location>
</feature>